<protein>
    <submittedName>
        <fullName evidence="2">Zf-HC2 domain-containing protein</fullName>
    </submittedName>
</protein>
<reference evidence="2" key="1">
    <citation type="journal article" date="2020" name="mSystems">
        <title>Genome- and Community-Level Interaction Insights into Carbon Utilization and Element Cycling Functions of Hydrothermarchaeota in Hydrothermal Sediment.</title>
        <authorList>
            <person name="Zhou Z."/>
            <person name="Liu Y."/>
            <person name="Xu W."/>
            <person name="Pan J."/>
            <person name="Luo Z.H."/>
            <person name="Li M."/>
        </authorList>
    </citation>
    <scope>NUCLEOTIDE SEQUENCE [LARGE SCALE GENOMIC DNA]</scope>
    <source>
        <strain evidence="2">HyVt-45</strain>
    </source>
</reference>
<dbReference type="Pfam" id="PF13490">
    <property type="entry name" value="zf-HC2"/>
    <property type="match status" value="1"/>
</dbReference>
<evidence type="ECO:0000313" key="2">
    <source>
        <dbReference type="EMBL" id="HEB73851.1"/>
    </source>
</evidence>
<feature type="domain" description="Putative zinc-finger" evidence="1">
    <location>
        <begin position="12"/>
        <end position="45"/>
    </location>
</feature>
<comment type="caution">
    <text evidence="2">The sequence shown here is derived from an EMBL/GenBank/DDBJ whole genome shotgun (WGS) entry which is preliminary data.</text>
</comment>
<sequence length="212" mass="24529">MAKVIPKVLISCKECKKLLSSYLDKSLNALNQKIVELHLSRCEECFESFSKLIEEKIDKGEIPLRKAPYYPPQELYDRFLQAKEKRVGKFKVVLGHITNFPAIFPDISFYPEAIRLAAQEMKPREKIDNWQELEAEGIKAYLTLDINKNFKIGLESDRYEVKNALVAICIREGKRLQQVKSARTNKEGIANLGEITSIPKPEEKWYILVVKR</sequence>
<dbReference type="InterPro" id="IPR027383">
    <property type="entry name" value="Znf_put"/>
</dbReference>
<dbReference type="AlphaFoldDB" id="A0A7V1N2D3"/>
<proteinExistence type="predicted"/>
<dbReference type="EMBL" id="DRKW01000073">
    <property type="protein sequence ID" value="HEB73851.1"/>
    <property type="molecule type" value="Genomic_DNA"/>
</dbReference>
<accession>A0A7V1N2D3</accession>
<evidence type="ECO:0000259" key="1">
    <source>
        <dbReference type="Pfam" id="PF13490"/>
    </source>
</evidence>
<organism evidence="2">
    <name type="scientific">Desulfofervidus auxilii</name>
    <dbReference type="NCBI Taxonomy" id="1621989"/>
    <lineage>
        <taxon>Bacteria</taxon>
        <taxon>Pseudomonadati</taxon>
        <taxon>Thermodesulfobacteriota</taxon>
        <taxon>Candidatus Desulfofervidia</taxon>
        <taxon>Candidatus Desulfofervidales</taxon>
        <taxon>Candidatus Desulfofervidaceae</taxon>
        <taxon>Candidatus Desulfofervidus</taxon>
    </lineage>
</organism>
<name>A0A7V1N2D3_DESA2</name>
<dbReference type="Proteomes" id="UP000886268">
    <property type="component" value="Unassembled WGS sequence"/>
</dbReference>
<gene>
    <name evidence="2" type="ORF">ENJ03_01340</name>
</gene>